<dbReference type="EMBL" id="WNYA01000117">
    <property type="protein sequence ID" value="KAG8549917.1"/>
    <property type="molecule type" value="Genomic_DNA"/>
</dbReference>
<sequence length="217" mass="23923">MCPFCCCVRDVCVGCVAAVFRRCLCRCRVSCCRPLCVLCVSLCRRCLWSVCRRCVSSLFVSVCVSVCVRRCFVAFVCRCGCASLCASRVCVAVCVHFLVALCRSFVHVCLLCVVAVCLACGRSCVCRWCPSLCVRCVSSPALWSLSVSDFLCLLLCRCVVACVSSLCLVPWVVAVLVAVGRRLSRLYCVRDVLVASCVSLCVRCVCRCVRRLCIWYV</sequence>
<feature type="transmembrane region" description="Helical" evidence="1">
    <location>
        <begin position="150"/>
        <end position="179"/>
    </location>
</feature>
<keyword evidence="1" id="KW-0472">Membrane</keyword>
<keyword evidence="3" id="KW-1185">Reference proteome</keyword>
<protein>
    <submittedName>
        <fullName evidence="2">Uncharacterized protein</fullName>
    </submittedName>
</protein>
<organism evidence="2 3">
    <name type="scientific">Engystomops pustulosus</name>
    <name type="common">Tungara frog</name>
    <name type="synonym">Physalaemus pustulosus</name>
    <dbReference type="NCBI Taxonomy" id="76066"/>
    <lineage>
        <taxon>Eukaryota</taxon>
        <taxon>Metazoa</taxon>
        <taxon>Chordata</taxon>
        <taxon>Craniata</taxon>
        <taxon>Vertebrata</taxon>
        <taxon>Euteleostomi</taxon>
        <taxon>Amphibia</taxon>
        <taxon>Batrachia</taxon>
        <taxon>Anura</taxon>
        <taxon>Neobatrachia</taxon>
        <taxon>Hyloidea</taxon>
        <taxon>Leptodactylidae</taxon>
        <taxon>Leiuperinae</taxon>
        <taxon>Engystomops</taxon>
    </lineage>
</organism>
<gene>
    <name evidence="2" type="ORF">GDO81_018870</name>
</gene>
<evidence type="ECO:0000256" key="1">
    <source>
        <dbReference type="SAM" id="Phobius"/>
    </source>
</evidence>
<accession>A0AAV6ZR10</accession>
<evidence type="ECO:0000313" key="2">
    <source>
        <dbReference type="EMBL" id="KAG8549917.1"/>
    </source>
</evidence>
<comment type="caution">
    <text evidence="2">The sequence shown here is derived from an EMBL/GenBank/DDBJ whole genome shotgun (WGS) entry which is preliminary data.</text>
</comment>
<proteinExistence type="predicted"/>
<evidence type="ECO:0000313" key="3">
    <source>
        <dbReference type="Proteomes" id="UP000824782"/>
    </source>
</evidence>
<reference evidence="2" key="1">
    <citation type="thesis" date="2020" institute="ProQuest LLC" country="789 East Eisenhower Parkway, Ann Arbor, MI, USA">
        <title>Comparative Genomics and Chromosome Evolution.</title>
        <authorList>
            <person name="Mudd A.B."/>
        </authorList>
    </citation>
    <scope>NUCLEOTIDE SEQUENCE</scope>
    <source>
        <strain evidence="2">237g6f4</strain>
        <tissue evidence="2">Blood</tissue>
    </source>
</reference>
<dbReference type="Proteomes" id="UP000824782">
    <property type="component" value="Unassembled WGS sequence"/>
</dbReference>
<name>A0AAV6ZR10_ENGPU</name>
<dbReference type="AlphaFoldDB" id="A0AAV6ZR10"/>
<keyword evidence="1" id="KW-0812">Transmembrane</keyword>
<keyword evidence="1" id="KW-1133">Transmembrane helix</keyword>